<organism evidence="2 3">
    <name type="scientific">Bowmanella dokdonensis</name>
    <dbReference type="NCBI Taxonomy" id="751969"/>
    <lineage>
        <taxon>Bacteria</taxon>
        <taxon>Pseudomonadati</taxon>
        <taxon>Pseudomonadota</taxon>
        <taxon>Gammaproteobacteria</taxon>
        <taxon>Alteromonadales</taxon>
        <taxon>Alteromonadaceae</taxon>
        <taxon>Bowmanella</taxon>
    </lineage>
</organism>
<accession>A0A939DJP4</accession>
<evidence type="ECO:0000256" key="1">
    <source>
        <dbReference type="SAM" id="SignalP"/>
    </source>
</evidence>
<proteinExistence type="predicted"/>
<dbReference type="EMBL" id="JAFKCV010000001">
    <property type="protein sequence ID" value="MBN7823984.1"/>
    <property type="molecule type" value="Genomic_DNA"/>
</dbReference>
<feature type="chain" id="PRO_5037946791" description="Outer membrane protein beta-barrel domain-containing protein" evidence="1">
    <location>
        <begin position="21"/>
        <end position="185"/>
    </location>
</feature>
<keyword evidence="1" id="KW-0732">Signal</keyword>
<keyword evidence="3" id="KW-1185">Reference proteome</keyword>
<sequence>MKLRALTILIFAPSLLSVNAKPLYELQGGWNDQAQWQMTELKVGLSGLRHKVRSLSYVEELDDKISLGFTLSMRDQGLEICPNGHRQRAYRFEIMPRYQVSPSLSWGLGFAQSQAGEIAFAAGDSLKLETGESWMFSSRFGDQKESGSLELRLAQTSYSAHQSLIAPQEKAFIDTSLHLSYQISF</sequence>
<comment type="caution">
    <text evidence="2">The sequence shown here is derived from an EMBL/GenBank/DDBJ whole genome shotgun (WGS) entry which is preliminary data.</text>
</comment>
<feature type="signal peptide" evidence="1">
    <location>
        <begin position="1"/>
        <end position="20"/>
    </location>
</feature>
<evidence type="ECO:0008006" key="4">
    <source>
        <dbReference type="Google" id="ProtNLM"/>
    </source>
</evidence>
<dbReference type="Proteomes" id="UP000664654">
    <property type="component" value="Unassembled WGS sequence"/>
</dbReference>
<reference evidence="2" key="1">
    <citation type="submission" date="2021-03" db="EMBL/GenBank/DDBJ databases">
        <title>novel species isolated from a fishpond in China.</title>
        <authorList>
            <person name="Lu H."/>
            <person name="Cai Z."/>
        </authorList>
    </citation>
    <scope>NUCLEOTIDE SEQUENCE</scope>
    <source>
        <strain evidence="2">JCM 30855</strain>
    </source>
</reference>
<dbReference type="AlphaFoldDB" id="A0A939DJP4"/>
<protein>
    <recommendedName>
        <fullName evidence="4">Outer membrane protein beta-barrel domain-containing protein</fullName>
    </recommendedName>
</protein>
<evidence type="ECO:0000313" key="2">
    <source>
        <dbReference type="EMBL" id="MBN7823984.1"/>
    </source>
</evidence>
<name>A0A939DJP4_9ALTE</name>
<dbReference type="RefSeq" id="WP_206572085.1">
    <property type="nucleotide sequence ID" value="NZ_JAFKCV010000001.1"/>
</dbReference>
<evidence type="ECO:0000313" key="3">
    <source>
        <dbReference type="Proteomes" id="UP000664654"/>
    </source>
</evidence>
<gene>
    <name evidence="2" type="ORF">J0A66_01985</name>
</gene>